<reference evidence="2" key="1">
    <citation type="submission" date="2022-03" db="EMBL/GenBank/DDBJ databases">
        <authorList>
            <person name="Alioto T."/>
            <person name="Alioto T."/>
            <person name="Gomez Garrido J."/>
        </authorList>
    </citation>
    <scope>NUCLEOTIDE SEQUENCE</scope>
</reference>
<accession>A0AAD1WBB5</accession>
<gene>
    <name evidence="2" type="ORF">PECUL_23A024965</name>
</gene>
<dbReference type="Proteomes" id="UP001295444">
    <property type="component" value="Chromosome 05"/>
</dbReference>
<protein>
    <submittedName>
        <fullName evidence="2">Uncharacterized protein</fullName>
    </submittedName>
</protein>
<organism evidence="2 3">
    <name type="scientific">Pelobates cultripes</name>
    <name type="common">Western spadefoot toad</name>
    <dbReference type="NCBI Taxonomy" id="61616"/>
    <lineage>
        <taxon>Eukaryota</taxon>
        <taxon>Metazoa</taxon>
        <taxon>Chordata</taxon>
        <taxon>Craniata</taxon>
        <taxon>Vertebrata</taxon>
        <taxon>Euteleostomi</taxon>
        <taxon>Amphibia</taxon>
        <taxon>Batrachia</taxon>
        <taxon>Anura</taxon>
        <taxon>Pelobatoidea</taxon>
        <taxon>Pelobatidae</taxon>
        <taxon>Pelobates</taxon>
    </lineage>
</organism>
<evidence type="ECO:0000313" key="3">
    <source>
        <dbReference type="Proteomes" id="UP001295444"/>
    </source>
</evidence>
<sequence length="51" mass="5880">MDAYRTSKYPPTKLIHYQLPDNQLAEMGKRTYGTSTPHFLRSAIPSTRPNQ</sequence>
<evidence type="ECO:0000256" key="1">
    <source>
        <dbReference type="SAM" id="MobiDB-lite"/>
    </source>
</evidence>
<proteinExistence type="predicted"/>
<evidence type="ECO:0000313" key="2">
    <source>
        <dbReference type="EMBL" id="CAH2296249.1"/>
    </source>
</evidence>
<dbReference type="AlphaFoldDB" id="A0AAD1WBB5"/>
<dbReference type="EMBL" id="OW240916">
    <property type="protein sequence ID" value="CAH2296249.1"/>
    <property type="molecule type" value="Genomic_DNA"/>
</dbReference>
<feature type="region of interest" description="Disordered" evidence="1">
    <location>
        <begin position="29"/>
        <end position="51"/>
    </location>
</feature>
<name>A0AAD1WBB5_PELCU</name>
<keyword evidence="3" id="KW-1185">Reference proteome</keyword>